<accession>A0ABN9L2S1</accession>
<keyword evidence="3" id="KW-0732">Signal</keyword>
<evidence type="ECO:0000256" key="4">
    <source>
        <dbReference type="ARBA" id="ARBA00022989"/>
    </source>
</evidence>
<dbReference type="Pfam" id="PF06814">
    <property type="entry name" value="GOST_TM"/>
    <property type="match status" value="1"/>
</dbReference>
<feature type="transmembrane region" description="Helical" evidence="6">
    <location>
        <begin position="99"/>
        <end position="119"/>
    </location>
</feature>
<feature type="domain" description="GOST seven transmembrane" evidence="7">
    <location>
        <begin position="1"/>
        <end position="149"/>
    </location>
</feature>
<dbReference type="EMBL" id="CAUEEQ010007966">
    <property type="protein sequence ID" value="CAJ0931700.1"/>
    <property type="molecule type" value="Genomic_DNA"/>
</dbReference>
<feature type="transmembrane region" description="Helical" evidence="6">
    <location>
        <begin position="20"/>
        <end position="36"/>
    </location>
</feature>
<organism evidence="8 9">
    <name type="scientific">Ranitomeya imitator</name>
    <name type="common">mimic poison frog</name>
    <dbReference type="NCBI Taxonomy" id="111125"/>
    <lineage>
        <taxon>Eukaryota</taxon>
        <taxon>Metazoa</taxon>
        <taxon>Chordata</taxon>
        <taxon>Craniata</taxon>
        <taxon>Vertebrata</taxon>
        <taxon>Euteleostomi</taxon>
        <taxon>Amphibia</taxon>
        <taxon>Batrachia</taxon>
        <taxon>Anura</taxon>
        <taxon>Neobatrachia</taxon>
        <taxon>Hyloidea</taxon>
        <taxon>Dendrobatidae</taxon>
        <taxon>Dendrobatinae</taxon>
        <taxon>Ranitomeya</taxon>
    </lineage>
</organism>
<evidence type="ECO:0000256" key="5">
    <source>
        <dbReference type="ARBA" id="ARBA00023136"/>
    </source>
</evidence>
<sequence length="163" mass="18269">MYIVLGLMWFIWSACYWKDLLRIQFWIAALIFLGMLEKAMFYAEYQNINSIGVSSTGLLVFAELVSAVKRTLARLLVTIVSLGYGIVKPRLGAVMHRVVGMGVLYLVFATVEGVMRVIGAKESELVLLASIPLALLDSMLCWWISFTIQTPTTLGRRNTRTVS</sequence>
<evidence type="ECO:0000259" key="7">
    <source>
        <dbReference type="Pfam" id="PF06814"/>
    </source>
</evidence>
<keyword evidence="9" id="KW-1185">Reference proteome</keyword>
<protein>
    <recommendedName>
        <fullName evidence="7">GOST seven transmembrane domain-containing protein</fullName>
    </recommendedName>
</protein>
<evidence type="ECO:0000256" key="1">
    <source>
        <dbReference type="ARBA" id="ARBA00004141"/>
    </source>
</evidence>
<dbReference type="PANTHER" id="PTHR21229:SF16">
    <property type="entry name" value="TRANSMEMBRANE PROTEIN 87B"/>
    <property type="match status" value="1"/>
</dbReference>
<comment type="subcellular location">
    <subcellularLocation>
        <location evidence="1">Membrane</location>
        <topology evidence="1">Multi-pass membrane protein</topology>
    </subcellularLocation>
</comment>
<dbReference type="PANTHER" id="PTHR21229">
    <property type="entry name" value="LUNG SEVEN TRANSMEMBRANE RECEPTOR"/>
    <property type="match status" value="1"/>
</dbReference>
<reference evidence="8" key="1">
    <citation type="submission" date="2023-07" db="EMBL/GenBank/DDBJ databases">
        <authorList>
            <person name="Stuckert A."/>
        </authorList>
    </citation>
    <scope>NUCLEOTIDE SEQUENCE</scope>
</reference>
<comment type="caution">
    <text evidence="8">The sequence shown here is derived from an EMBL/GenBank/DDBJ whole genome shotgun (WGS) entry which is preliminary data.</text>
</comment>
<dbReference type="InterPro" id="IPR053937">
    <property type="entry name" value="GOST_TM"/>
</dbReference>
<dbReference type="InterPro" id="IPR009637">
    <property type="entry name" value="GPR107/GPR108-like"/>
</dbReference>
<evidence type="ECO:0000256" key="6">
    <source>
        <dbReference type="SAM" id="Phobius"/>
    </source>
</evidence>
<evidence type="ECO:0000256" key="2">
    <source>
        <dbReference type="ARBA" id="ARBA00022692"/>
    </source>
</evidence>
<keyword evidence="2 6" id="KW-0812">Transmembrane</keyword>
<evidence type="ECO:0000256" key="3">
    <source>
        <dbReference type="ARBA" id="ARBA00022729"/>
    </source>
</evidence>
<keyword evidence="5 6" id="KW-0472">Membrane</keyword>
<gene>
    <name evidence="8" type="ORF">RIMI_LOCUS4830746</name>
</gene>
<name>A0ABN9L2S1_9NEOB</name>
<evidence type="ECO:0000313" key="9">
    <source>
        <dbReference type="Proteomes" id="UP001176940"/>
    </source>
</evidence>
<proteinExistence type="predicted"/>
<dbReference type="Proteomes" id="UP001176940">
    <property type="component" value="Unassembled WGS sequence"/>
</dbReference>
<keyword evidence="4 6" id="KW-1133">Transmembrane helix</keyword>
<evidence type="ECO:0000313" key="8">
    <source>
        <dbReference type="EMBL" id="CAJ0931700.1"/>
    </source>
</evidence>
<feature type="transmembrane region" description="Helical" evidence="6">
    <location>
        <begin position="125"/>
        <end position="148"/>
    </location>
</feature>